<organism evidence="1 2">
    <name type="scientific">Umbra pygmaea</name>
    <name type="common">Eastern mudminnow</name>
    <dbReference type="NCBI Taxonomy" id="75934"/>
    <lineage>
        <taxon>Eukaryota</taxon>
        <taxon>Metazoa</taxon>
        <taxon>Chordata</taxon>
        <taxon>Craniata</taxon>
        <taxon>Vertebrata</taxon>
        <taxon>Euteleostomi</taxon>
        <taxon>Actinopterygii</taxon>
        <taxon>Neopterygii</taxon>
        <taxon>Teleostei</taxon>
        <taxon>Protacanthopterygii</taxon>
        <taxon>Esociformes</taxon>
        <taxon>Umbridae</taxon>
        <taxon>Umbra</taxon>
    </lineage>
</organism>
<name>A0ABD0XK28_UMBPY</name>
<proteinExistence type="predicted"/>
<accession>A0ABD0XK28</accession>
<dbReference type="AlphaFoldDB" id="A0ABD0XK28"/>
<gene>
    <name evidence="1" type="ORF">UPYG_G00017910</name>
</gene>
<evidence type="ECO:0000313" key="1">
    <source>
        <dbReference type="EMBL" id="KAL1021784.1"/>
    </source>
</evidence>
<dbReference type="Proteomes" id="UP001557470">
    <property type="component" value="Unassembled WGS sequence"/>
</dbReference>
<protein>
    <submittedName>
        <fullName evidence="1">Uncharacterized protein</fullName>
    </submittedName>
</protein>
<dbReference type="EMBL" id="JAGEUA010000001">
    <property type="protein sequence ID" value="KAL1021784.1"/>
    <property type="molecule type" value="Genomic_DNA"/>
</dbReference>
<evidence type="ECO:0000313" key="2">
    <source>
        <dbReference type="Proteomes" id="UP001557470"/>
    </source>
</evidence>
<comment type="caution">
    <text evidence="1">The sequence shown here is derived from an EMBL/GenBank/DDBJ whole genome shotgun (WGS) entry which is preliminary data.</text>
</comment>
<keyword evidence="2" id="KW-1185">Reference proteome</keyword>
<sequence>MAEAARPEDQCDEAVEDEFGEIIKCRSALFQAASLSGQLCTAAWSPILNNYCCEINSWFSLFGLGWVNRDGPPATPPGESSK</sequence>
<reference evidence="1 2" key="1">
    <citation type="submission" date="2024-06" db="EMBL/GenBank/DDBJ databases">
        <authorList>
            <person name="Pan Q."/>
            <person name="Wen M."/>
            <person name="Jouanno E."/>
            <person name="Zahm M."/>
            <person name="Klopp C."/>
            <person name="Cabau C."/>
            <person name="Louis A."/>
            <person name="Berthelot C."/>
            <person name="Parey E."/>
            <person name="Roest Crollius H."/>
            <person name="Montfort J."/>
            <person name="Robinson-Rechavi M."/>
            <person name="Bouchez O."/>
            <person name="Lampietro C."/>
            <person name="Lopez Roques C."/>
            <person name="Donnadieu C."/>
            <person name="Postlethwait J."/>
            <person name="Bobe J."/>
            <person name="Verreycken H."/>
            <person name="Guiguen Y."/>
        </authorList>
    </citation>
    <scope>NUCLEOTIDE SEQUENCE [LARGE SCALE GENOMIC DNA]</scope>
    <source>
        <strain evidence="1">Up_M1</strain>
        <tissue evidence="1">Testis</tissue>
    </source>
</reference>